<keyword evidence="3" id="KW-1185">Reference proteome</keyword>
<evidence type="ECO:0000313" key="2">
    <source>
        <dbReference type="EMBL" id="MFC3302065.1"/>
    </source>
</evidence>
<gene>
    <name evidence="2" type="ORF">ACFONP_04900</name>
</gene>
<keyword evidence="1" id="KW-1133">Transmembrane helix</keyword>
<feature type="transmembrane region" description="Helical" evidence="1">
    <location>
        <begin position="25"/>
        <end position="44"/>
    </location>
</feature>
<evidence type="ECO:0000313" key="3">
    <source>
        <dbReference type="Proteomes" id="UP001595607"/>
    </source>
</evidence>
<keyword evidence="1" id="KW-0472">Membrane</keyword>
<evidence type="ECO:0000256" key="1">
    <source>
        <dbReference type="SAM" id="Phobius"/>
    </source>
</evidence>
<proteinExistence type="predicted"/>
<name>A0ABV7M9E1_9PROT</name>
<keyword evidence="1" id="KW-0812">Transmembrane</keyword>
<dbReference type="Proteomes" id="UP001595607">
    <property type="component" value="Unassembled WGS sequence"/>
</dbReference>
<protein>
    <submittedName>
        <fullName evidence="2">Uncharacterized protein</fullName>
    </submittedName>
</protein>
<sequence length="49" mass="5300">MMNQILLHIAAQAASIAPEGAEPAAAAPTWPLMLVFLLTLALAYRPRER</sequence>
<dbReference type="RefSeq" id="WP_189574240.1">
    <property type="nucleotide sequence ID" value="NZ_BMXU01000001.1"/>
</dbReference>
<accession>A0ABV7M9E1</accession>
<comment type="caution">
    <text evidence="2">The sequence shown here is derived from an EMBL/GenBank/DDBJ whole genome shotgun (WGS) entry which is preliminary data.</text>
</comment>
<organism evidence="2 3">
    <name type="scientific">Parvularcula lutaonensis</name>
    <dbReference type="NCBI Taxonomy" id="491923"/>
    <lineage>
        <taxon>Bacteria</taxon>
        <taxon>Pseudomonadati</taxon>
        <taxon>Pseudomonadota</taxon>
        <taxon>Alphaproteobacteria</taxon>
        <taxon>Parvularculales</taxon>
        <taxon>Parvularculaceae</taxon>
        <taxon>Parvularcula</taxon>
    </lineage>
</organism>
<dbReference type="EMBL" id="JBHRVA010000002">
    <property type="protein sequence ID" value="MFC3302065.1"/>
    <property type="molecule type" value="Genomic_DNA"/>
</dbReference>
<reference evidence="3" key="1">
    <citation type="journal article" date="2019" name="Int. J. Syst. Evol. Microbiol.">
        <title>The Global Catalogue of Microorganisms (GCM) 10K type strain sequencing project: providing services to taxonomists for standard genome sequencing and annotation.</title>
        <authorList>
            <consortium name="The Broad Institute Genomics Platform"/>
            <consortium name="The Broad Institute Genome Sequencing Center for Infectious Disease"/>
            <person name="Wu L."/>
            <person name="Ma J."/>
        </authorList>
    </citation>
    <scope>NUCLEOTIDE SEQUENCE [LARGE SCALE GENOMIC DNA]</scope>
    <source>
        <strain evidence="3">KCTC 22245</strain>
    </source>
</reference>